<dbReference type="SUPFAM" id="SSF52980">
    <property type="entry name" value="Restriction endonuclease-like"/>
    <property type="match status" value="1"/>
</dbReference>
<dbReference type="InterPro" id="IPR027417">
    <property type="entry name" value="P-loop_NTPase"/>
</dbReference>
<dbReference type="Pfam" id="PF13361">
    <property type="entry name" value="UvrD_C"/>
    <property type="match status" value="1"/>
</dbReference>
<dbReference type="AlphaFoldDB" id="A0A6A7K7A4"/>
<dbReference type="Gene3D" id="3.90.320.10">
    <property type="match status" value="1"/>
</dbReference>
<accession>A0A6A7K7A4</accession>
<evidence type="ECO:0000313" key="18">
    <source>
        <dbReference type="Proteomes" id="UP000440004"/>
    </source>
</evidence>
<dbReference type="Proteomes" id="UP000440004">
    <property type="component" value="Unassembled WGS sequence"/>
</dbReference>
<evidence type="ECO:0000256" key="8">
    <source>
        <dbReference type="ARBA" id="ARBA00023125"/>
    </source>
</evidence>
<dbReference type="InterPro" id="IPR011335">
    <property type="entry name" value="Restrct_endonuc-II-like"/>
</dbReference>
<feature type="domain" description="UvrD-like helicase C-terminal" evidence="16">
    <location>
        <begin position="509"/>
        <end position="793"/>
    </location>
</feature>
<dbReference type="PROSITE" id="PS51217">
    <property type="entry name" value="UVRD_HELICASE_CTER"/>
    <property type="match status" value="1"/>
</dbReference>
<dbReference type="EC" id="3.1.-.-" evidence="13"/>
<keyword evidence="2 13" id="KW-0547">Nucleotide-binding</keyword>
<dbReference type="GO" id="GO:0005524">
    <property type="term" value="F:ATP binding"/>
    <property type="evidence" value="ECO:0007669"/>
    <property type="project" value="UniProtKB-UniRule"/>
</dbReference>
<keyword evidence="6 13" id="KW-0269">Exonuclease</keyword>
<evidence type="ECO:0000256" key="9">
    <source>
        <dbReference type="ARBA" id="ARBA00023204"/>
    </source>
</evidence>
<dbReference type="GO" id="GO:0008408">
    <property type="term" value="F:3'-5' exonuclease activity"/>
    <property type="evidence" value="ECO:0007669"/>
    <property type="project" value="UniProtKB-UniRule"/>
</dbReference>
<comment type="catalytic activity">
    <reaction evidence="12 13">
        <text>ATP + H2O = ADP + phosphate + H(+)</text>
        <dbReference type="Rhea" id="RHEA:13065"/>
        <dbReference type="ChEBI" id="CHEBI:15377"/>
        <dbReference type="ChEBI" id="CHEBI:15378"/>
        <dbReference type="ChEBI" id="CHEBI:30616"/>
        <dbReference type="ChEBI" id="CHEBI:43474"/>
        <dbReference type="ChEBI" id="CHEBI:456216"/>
        <dbReference type="EC" id="5.6.2.4"/>
    </reaction>
</comment>
<dbReference type="NCBIfam" id="TIGR02785">
    <property type="entry name" value="addA_Gpos"/>
    <property type="match status" value="1"/>
</dbReference>
<gene>
    <name evidence="13 17" type="primary">addA</name>
    <name evidence="17" type="ORF">GC105_04545</name>
</gene>
<comment type="function">
    <text evidence="13">The heterodimer acts as both an ATP-dependent DNA helicase and an ATP-dependent, dual-direction single-stranded exonuclease. Recognizes the chi site generating a DNA molecule suitable for the initiation of homologous recombination. The AddA nuclease domain is required for chi fragment generation; this subunit has the helicase and 3' -&gt; 5' nuclease activities.</text>
</comment>
<dbReference type="Gene3D" id="6.10.250.2380">
    <property type="match status" value="1"/>
</dbReference>
<keyword evidence="10 13" id="KW-0413">Isomerase</keyword>
<reference evidence="17 18" key="1">
    <citation type="submission" date="2019-10" db="EMBL/GenBank/DDBJ databases">
        <title>Alkalibaculum tamaniensis sp.nov., a new alkaliphilic acetogen, isolated on methoxylated aromatics from a mud volcano.</title>
        <authorList>
            <person name="Khomyakova M.A."/>
            <person name="Merkel A.Y."/>
            <person name="Bonch-Osmolovskaya E.A."/>
            <person name="Slobodkin A.I."/>
        </authorList>
    </citation>
    <scope>NUCLEOTIDE SEQUENCE [LARGE SCALE GENOMIC DNA]</scope>
    <source>
        <strain evidence="17 18">M08DMB</strain>
    </source>
</reference>
<sequence length="1195" mass="140411">MQRRTKGLCGQIFIDYECVIELGGNSLWTENQQKAIDTRDKSLLVSAAAGSGKTAILVERIVKIIIEDKVDVDKLLVVTFTKAAAEEMRVRLYKALVSNINNQEEREFINKQISNLPSASISTLHSFCLNITKKYFHVIDLDPGLNIGDDTQIAILKDKAMEDLLEGEYEKGDDRFFNLLEMFNNRRDEEQIRMIINRMHAFIMNRPFPDQWSQNALKNFTFNMEEFNNSIYYKEFIRITKKKLKSAIDQVEIANSIAGSIVNNEKIMAILNDEISQLKNLMKKLHTGYESFYNSLILVKFATLSFKCEDLDIKENIVSYRNKSKDIVKKIIDSLEFNAPDYMFEDLMDMLPEMSYLMDLVFKYHKIFRDKKLEKRIMDFNDMEHYTLEILQTKEVAKELKNYYKFIFVDEYQDSNEIQDTILTSIMKEDNVFFVGDVKQSIYRFRMADPTLFLSKQDSFRKTDEDSKETIALNQNFRSRKKIIDFINIIFENIMSKYIGEVDYDSEAKLYLGSKQPFLDEKVNVSIIHNDSDNIPSEEVMEINKIEAEAMYISNQIKELLKIKIYDQEINDYRYICYKDIVILLRTTRGWSETYYETLNNEGIPVYAESQTGYFETLEIRLLVQLLKVIDNLYQDIPFIGVLRSPVFSFTIEEITSIRIHNSKLSIYEAICSYVAEHNDSLRDKLNNMLNKIKLWKKQCRYMPINDFIWKLVIDTGYYHYISAMPGGIQRQANIRILIDRAKQYSESNIKGLFNFIRLIEGMKETKRDLTSAKVIGPSEDVVRIISIHKSKGLEFPVVFIGGLGKKMNLQDIRDPIIAHKDLGICPNYVNIKERRYSPTIFKTIAKEKLQLETLSEEMRVLYVAMSRARDYIYLVGSVNNIEQCTSKNWKTTLSEYDVSTGKSYLDWIMPVILKLPQYTDGNLKEILDFSIIKLSQIYEDHKSNQVKDKYDLQDYWQRVDNAKEISEEVRFKLEWEYKYQSSSIMPTKTSVSELKNEKKNRGNSLIKISETFNTPKFLGQDHPTGAQRGNTIHFILQHLDFNKFRNKDYNIEQEINDQIDMMVSKNLILQEDLDDFYIEKIAMFMNSKLGKRLLAAQRVYREKAFNLKKEIDDSSKDYVLIQGIIDCFFLEKNKYILIDYKSDFYADEIMKNILIQDYREQVQLYRQAIEELTEIEVSESYIYFFHNNEAVKIL</sequence>
<comment type="cofactor">
    <cofactor evidence="13">
        <name>Mg(2+)</name>
        <dbReference type="ChEBI" id="CHEBI:18420"/>
    </cofactor>
</comment>
<dbReference type="Pfam" id="PF00580">
    <property type="entry name" value="UvrD-helicase"/>
    <property type="match status" value="1"/>
</dbReference>
<keyword evidence="4 13" id="KW-0378">Hydrolase</keyword>
<dbReference type="HAMAP" id="MF_01451">
    <property type="entry name" value="AddA"/>
    <property type="match status" value="1"/>
</dbReference>
<evidence type="ECO:0000256" key="11">
    <source>
        <dbReference type="ARBA" id="ARBA00034617"/>
    </source>
</evidence>
<dbReference type="PANTHER" id="PTHR11070:SF48">
    <property type="entry name" value="ATP-DEPENDENT HELICASE_NUCLEASE SUBUNIT A"/>
    <property type="match status" value="1"/>
</dbReference>
<dbReference type="InterPro" id="IPR000212">
    <property type="entry name" value="DNA_helicase_UvrD/REP"/>
</dbReference>
<dbReference type="PROSITE" id="PS51198">
    <property type="entry name" value="UVRD_HELICASE_ATP_BIND"/>
    <property type="match status" value="1"/>
</dbReference>
<dbReference type="InterPro" id="IPR014017">
    <property type="entry name" value="DNA_helicase_UvrD-like_C"/>
</dbReference>
<comment type="similarity">
    <text evidence="13">Belongs to the helicase family. AddA subfamily.</text>
</comment>
<evidence type="ECO:0000256" key="1">
    <source>
        <dbReference type="ARBA" id="ARBA00022722"/>
    </source>
</evidence>
<dbReference type="Gene3D" id="3.40.50.300">
    <property type="entry name" value="P-loop containing nucleotide triphosphate hydrolases"/>
    <property type="match status" value="4"/>
</dbReference>
<dbReference type="GO" id="GO:0005829">
    <property type="term" value="C:cytosol"/>
    <property type="evidence" value="ECO:0007669"/>
    <property type="project" value="TreeGrafter"/>
</dbReference>
<dbReference type="GO" id="GO:0043138">
    <property type="term" value="F:3'-5' DNA helicase activity"/>
    <property type="evidence" value="ECO:0007669"/>
    <property type="project" value="UniProtKB-UniRule"/>
</dbReference>
<keyword evidence="1 13" id="KW-0540">Nuclease</keyword>
<name>A0A6A7K7A4_9FIRM</name>
<comment type="caution">
    <text evidence="17">The sequence shown here is derived from an EMBL/GenBank/DDBJ whole genome shotgun (WGS) entry which is preliminary data.</text>
</comment>
<keyword evidence="5 13" id="KW-0347">Helicase</keyword>
<evidence type="ECO:0000256" key="2">
    <source>
        <dbReference type="ARBA" id="ARBA00022741"/>
    </source>
</evidence>
<dbReference type="GO" id="GO:0000724">
    <property type="term" value="P:double-strand break repair via homologous recombination"/>
    <property type="evidence" value="ECO:0007669"/>
    <property type="project" value="UniProtKB-UniRule"/>
</dbReference>
<comment type="catalytic activity">
    <reaction evidence="11 13">
        <text>Couples ATP hydrolysis with the unwinding of duplex DNA by translocating in the 3'-5' direction.</text>
        <dbReference type="EC" id="5.6.2.4"/>
    </reaction>
</comment>
<evidence type="ECO:0000259" key="15">
    <source>
        <dbReference type="PROSITE" id="PS51198"/>
    </source>
</evidence>
<feature type="domain" description="UvrD-like helicase ATP-binding" evidence="15">
    <location>
        <begin position="26"/>
        <end position="480"/>
    </location>
</feature>
<keyword evidence="7 13" id="KW-0067">ATP-binding</keyword>
<evidence type="ECO:0000256" key="13">
    <source>
        <dbReference type="HAMAP-Rule" id="MF_01451"/>
    </source>
</evidence>
<proteinExistence type="inferred from homology"/>
<keyword evidence="18" id="KW-1185">Reference proteome</keyword>
<dbReference type="InterPro" id="IPR014016">
    <property type="entry name" value="UvrD-like_ATP-bd"/>
</dbReference>
<evidence type="ECO:0000256" key="12">
    <source>
        <dbReference type="ARBA" id="ARBA00048988"/>
    </source>
</evidence>
<protein>
    <recommendedName>
        <fullName evidence="13">ATP-dependent helicase/nuclease subunit A</fullName>
        <ecNumber evidence="13">3.1.-.-</ecNumber>
        <ecNumber evidence="13">5.6.2.4</ecNumber>
    </recommendedName>
    <alternativeName>
        <fullName evidence="13">ATP-dependent helicase/nuclease AddA</fullName>
    </alternativeName>
    <alternativeName>
        <fullName evidence="13">DNA 3'-5' helicase AddA</fullName>
    </alternativeName>
</protein>
<dbReference type="InterPro" id="IPR011604">
    <property type="entry name" value="PDDEXK-like_dom_sf"/>
</dbReference>
<evidence type="ECO:0000256" key="10">
    <source>
        <dbReference type="ARBA" id="ARBA00023235"/>
    </source>
</evidence>
<organism evidence="17 18">
    <name type="scientific">Alkalibaculum sporogenes</name>
    <dbReference type="NCBI Taxonomy" id="2655001"/>
    <lineage>
        <taxon>Bacteria</taxon>
        <taxon>Bacillati</taxon>
        <taxon>Bacillota</taxon>
        <taxon>Clostridia</taxon>
        <taxon>Eubacteriales</taxon>
        <taxon>Eubacteriaceae</taxon>
        <taxon>Alkalibaculum</taxon>
    </lineage>
</organism>
<dbReference type="GO" id="GO:0003690">
    <property type="term" value="F:double-stranded DNA binding"/>
    <property type="evidence" value="ECO:0007669"/>
    <property type="project" value="UniProtKB-UniRule"/>
</dbReference>
<evidence type="ECO:0000313" key="17">
    <source>
        <dbReference type="EMBL" id="MPW25057.1"/>
    </source>
</evidence>
<evidence type="ECO:0000256" key="7">
    <source>
        <dbReference type="ARBA" id="ARBA00022840"/>
    </source>
</evidence>
<keyword evidence="8 13" id="KW-0238">DNA-binding</keyword>
<comment type="subunit">
    <text evidence="13">Heterodimer of AddA and AddB/RexB.</text>
</comment>
<evidence type="ECO:0000256" key="6">
    <source>
        <dbReference type="ARBA" id="ARBA00022839"/>
    </source>
</evidence>
<evidence type="ECO:0000256" key="14">
    <source>
        <dbReference type="PROSITE-ProRule" id="PRU00560"/>
    </source>
</evidence>
<dbReference type="EMBL" id="WHNX01000005">
    <property type="protein sequence ID" value="MPW25057.1"/>
    <property type="molecule type" value="Genomic_DNA"/>
</dbReference>
<evidence type="ECO:0000256" key="3">
    <source>
        <dbReference type="ARBA" id="ARBA00022763"/>
    </source>
</evidence>
<feature type="binding site" evidence="14">
    <location>
        <begin position="47"/>
        <end position="54"/>
    </location>
    <ligand>
        <name>ATP</name>
        <dbReference type="ChEBI" id="CHEBI:30616"/>
    </ligand>
</feature>
<dbReference type="GO" id="GO:0033202">
    <property type="term" value="C:DNA helicase complex"/>
    <property type="evidence" value="ECO:0007669"/>
    <property type="project" value="TreeGrafter"/>
</dbReference>
<dbReference type="InterPro" id="IPR014152">
    <property type="entry name" value="AddA"/>
</dbReference>
<dbReference type="SUPFAM" id="SSF52540">
    <property type="entry name" value="P-loop containing nucleoside triphosphate hydrolases"/>
    <property type="match status" value="1"/>
</dbReference>
<evidence type="ECO:0000256" key="4">
    <source>
        <dbReference type="ARBA" id="ARBA00022801"/>
    </source>
</evidence>
<dbReference type="PANTHER" id="PTHR11070">
    <property type="entry name" value="UVRD / RECB / PCRA DNA HELICASE FAMILY MEMBER"/>
    <property type="match status" value="1"/>
</dbReference>
<keyword evidence="3 13" id="KW-0227">DNA damage</keyword>
<keyword evidence="9 13" id="KW-0234">DNA repair</keyword>
<evidence type="ECO:0000256" key="5">
    <source>
        <dbReference type="ARBA" id="ARBA00022806"/>
    </source>
</evidence>
<dbReference type="EC" id="5.6.2.4" evidence="13"/>
<evidence type="ECO:0000259" key="16">
    <source>
        <dbReference type="PROSITE" id="PS51217"/>
    </source>
</evidence>